<dbReference type="OrthoDB" id="1372046at2759"/>
<dbReference type="PANTHER" id="PTHR24286:SF209">
    <property type="entry name" value="BETA-AMYRIN 28-OXIDASE-LIKE"/>
    <property type="match status" value="1"/>
</dbReference>
<keyword evidence="5 6" id="KW-0408">Iron</keyword>
<comment type="similarity">
    <text evidence="2 7">Belongs to the cytochrome P450 family.</text>
</comment>
<evidence type="ECO:0000313" key="10">
    <source>
        <dbReference type="Proteomes" id="UP000283530"/>
    </source>
</evidence>
<dbReference type="InterPro" id="IPR001128">
    <property type="entry name" value="Cyt_P450"/>
</dbReference>
<evidence type="ECO:0000256" key="1">
    <source>
        <dbReference type="ARBA" id="ARBA00001971"/>
    </source>
</evidence>
<dbReference type="EMBL" id="QPKB01000001">
    <property type="protein sequence ID" value="RWR74940.1"/>
    <property type="molecule type" value="Genomic_DNA"/>
</dbReference>
<dbReference type="InterPro" id="IPR002401">
    <property type="entry name" value="Cyt_P450_E_grp-I"/>
</dbReference>
<evidence type="ECO:0000256" key="8">
    <source>
        <dbReference type="SAM" id="Phobius"/>
    </source>
</evidence>
<sequence length="501" mass="57357">MDSLMRIIDSIKLNFEAFFNISPDQHYEPLLRSLLLAVAVWVCLTVLRSLFFRPTESTQLPLPPGSYGWPIIGETMRLMKGSKKPGAFARQRMERYKTTVFKTSILGERMAAFCGPAANKFLFSNENRFVVTWWPRSTQSIFPLSIITSHSSRKLLTSFLRPEYLRLHISTMDAFTRSHMDAEWAKKSQLKAAHLVKYYTFALACRLFANIDDPDHVSKLKDELEVVVSGVLQVPVKLPGTRYYKAMKAAETIRKELAAVIKQRRVDLMEKNIVSSAQDLLSYLLVTGDDDGQFMTEGEIIDNILLLLFAGHDTTSCAMTLVMKNLGELPHIYNEVFREQREIAMSKKDGELLNWDDIQKMKYSWNVVNETLRLTPPVPAAFRNAISDISYAGFTIPKGWKIYWNSYVTHNSADYFPMPEKFDPTRFEGDGPAPYTFIPFGGGPRMCPGKEFARLQILVFLHNVVKRFRWESEVHGEKIEIHNGMPRPVQGLPIRLQPNIL</sequence>
<evidence type="ECO:0000256" key="5">
    <source>
        <dbReference type="ARBA" id="ARBA00023004"/>
    </source>
</evidence>
<evidence type="ECO:0000256" key="7">
    <source>
        <dbReference type="RuleBase" id="RU000461"/>
    </source>
</evidence>
<keyword evidence="6 7" id="KW-0349">Heme</keyword>
<evidence type="ECO:0000256" key="6">
    <source>
        <dbReference type="PIRSR" id="PIRSR602401-1"/>
    </source>
</evidence>
<keyword evidence="3 6" id="KW-0479">Metal-binding</keyword>
<gene>
    <name evidence="9" type="ORF">CKAN_00329900</name>
</gene>
<feature type="transmembrane region" description="Helical" evidence="8">
    <location>
        <begin position="30"/>
        <end position="51"/>
    </location>
</feature>
<keyword evidence="10" id="KW-1185">Reference proteome</keyword>
<dbReference type="PANTHER" id="PTHR24286">
    <property type="entry name" value="CYTOCHROME P450 26"/>
    <property type="match status" value="1"/>
</dbReference>
<feature type="binding site" description="axial binding residue" evidence="6">
    <location>
        <position position="447"/>
    </location>
    <ligand>
        <name>heme</name>
        <dbReference type="ChEBI" id="CHEBI:30413"/>
    </ligand>
    <ligandPart>
        <name>Fe</name>
        <dbReference type="ChEBI" id="CHEBI:18248"/>
    </ligandPart>
</feature>
<dbReference type="STRING" id="337451.A0A3S3NTH2"/>
<dbReference type="FunFam" id="1.10.630.10:FF:000022">
    <property type="entry name" value="Taxadiene 5-alpha hydroxylase"/>
    <property type="match status" value="1"/>
</dbReference>
<organism evidence="9 10">
    <name type="scientific">Cinnamomum micranthum f. kanehirae</name>
    <dbReference type="NCBI Taxonomy" id="337451"/>
    <lineage>
        <taxon>Eukaryota</taxon>
        <taxon>Viridiplantae</taxon>
        <taxon>Streptophyta</taxon>
        <taxon>Embryophyta</taxon>
        <taxon>Tracheophyta</taxon>
        <taxon>Spermatophyta</taxon>
        <taxon>Magnoliopsida</taxon>
        <taxon>Magnoliidae</taxon>
        <taxon>Laurales</taxon>
        <taxon>Lauraceae</taxon>
        <taxon>Cinnamomum</taxon>
    </lineage>
</organism>
<dbReference type="Gene3D" id="1.10.630.10">
    <property type="entry name" value="Cytochrome P450"/>
    <property type="match status" value="1"/>
</dbReference>
<dbReference type="GO" id="GO:0005506">
    <property type="term" value="F:iron ion binding"/>
    <property type="evidence" value="ECO:0007669"/>
    <property type="project" value="InterPro"/>
</dbReference>
<evidence type="ECO:0000256" key="2">
    <source>
        <dbReference type="ARBA" id="ARBA00010617"/>
    </source>
</evidence>
<comment type="caution">
    <text evidence="9">The sequence shown here is derived from an EMBL/GenBank/DDBJ whole genome shotgun (WGS) entry which is preliminary data.</text>
</comment>
<reference evidence="9 10" key="1">
    <citation type="journal article" date="2019" name="Nat. Plants">
        <title>Stout camphor tree genome fills gaps in understanding of flowering plant genome evolution.</title>
        <authorList>
            <person name="Chaw S.M."/>
            <person name="Liu Y.C."/>
            <person name="Wu Y.W."/>
            <person name="Wang H.Y."/>
            <person name="Lin C.I."/>
            <person name="Wu C.S."/>
            <person name="Ke H.M."/>
            <person name="Chang L.Y."/>
            <person name="Hsu C.Y."/>
            <person name="Yang H.T."/>
            <person name="Sudianto E."/>
            <person name="Hsu M.H."/>
            <person name="Wu K.P."/>
            <person name="Wang L.N."/>
            <person name="Leebens-Mack J.H."/>
            <person name="Tsai I.J."/>
        </authorList>
    </citation>
    <scope>NUCLEOTIDE SEQUENCE [LARGE SCALE GENOMIC DNA]</scope>
    <source>
        <strain evidence="10">cv. Chaw 1501</strain>
        <tissue evidence="9">Young leaves</tissue>
    </source>
</reference>
<dbReference type="AlphaFoldDB" id="A0A3S3NTH2"/>
<dbReference type="GO" id="GO:0016705">
    <property type="term" value="F:oxidoreductase activity, acting on paired donors, with incorporation or reduction of molecular oxygen"/>
    <property type="evidence" value="ECO:0007669"/>
    <property type="project" value="InterPro"/>
</dbReference>
<keyword evidence="8" id="KW-0812">Transmembrane</keyword>
<comment type="cofactor">
    <cofactor evidence="1 6">
        <name>heme</name>
        <dbReference type="ChEBI" id="CHEBI:30413"/>
    </cofactor>
</comment>
<evidence type="ECO:0000256" key="4">
    <source>
        <dbReference type="ARBA" id="ARBA00023002"/>
    </source>
</evidence>
<keyword evidence="8" id="KW-0472">Membrane</keyword>
<dbReference type="InterPro" id="IPR036396">
    <property type="entry name" value="Cyt_P450_sf"/>
</dbReference>
<dbReference type="InterPro" id="IPR017972">
    <property type="entry name" value="Cyt_P450_CS"/>
</dbReference>
<dbReference type="PRINTS" id="PR00463">
    <property type="entry name" value="EP450I"/>
</dbReference>
<name>A0A3S3NTH2_9MAGN</name>
<dbReference type="SUPFAM" id="SSF48264">
    <property type="entry name" value="Cytochrome P450"/>
    <property type="match status" value="1"/>
</dbReference>
<dbReference type="PROSITE" id="PS00086">
    <property type="entry name" value="CYTOCHROME_P450"/>
    <property type="match status" value="1"/>
</dbReference>
<keyword evidence="7" id="KW-0503">Monooxygenase</keyword>
<keyword evidence="4 7" id="KW-0560">Oxidoreductase</keyword>
<proteinExistence type="inferred from homology"/>
<dbReference type="GO" id="GO:0016125">
    <property type="term" value="P:sterol metabolic process"/>
    <property type="evidence" value="ECO:0007669"/>
    <property type="project" value="TreeGrafter"/>
</dbReference>
<dbReference type="PRINTS" id="PR00385">
    <property type="entry name" value="P450"/>
</dbReference>
<protein>
    <submittedName>
        <fullName evidence="9">Beta-amyrin 28-oxidase-like protein</fullName>
    </submittedName>
</protein>
<accession>A0A3S3NTH2</accession>
<dbReference type="GO" id="GO:0020037">
    <property type="term" value="F:heme binding"/>
    <property type="evidence" value="ECO:0007669"/>
    <property type="project" value="InterPro"/>
</dbReference>
<dbReference type="GO" id="GO:0004497">
    <property type="term" value="F:monooxygenase activity"/>
    <property type="evidence" value="ECO:0007669"/>
    <property type="project" value="UniProtKB-KW"/>
</dbReference>
<dbReference type="CDD" id="cd11043">
    <property type="entry name" value="CYP90-like"/>
    <property type="match status" value="1"/>
</dbReference>
<keyword evidence="8" id="KW-1133">Transmembrane helix</keyword>
<dbReference type="Proteomes" id="UP000283530">
    <property type="component" value="Unassembled WGS sequence"/>
</dbReference>
<dbReference type="Pfam" id="PF00067">
    <property type="entry name" value="p450"/>
    <property type="match status" value="1"/>
</dbReference>
<evidence type="ECO:0000313" key="9">
    <source>
        <dbReference type="EMBL" id="RWR74940.1"/>
    </source>
</evidence>
<evidence type="ECO:0000256" key="3">
    <source>
        <dbReference type="ARBA" id="ARBA00022723"/>
    </source>
</evidence>